<accession>A0ABD8B2W5</accession>
<proteinExistence type="predicted"/>
<gene>
    <name evidence="2" type="ORF">V6668_31880</name>
</gene>
<organism evidence="2 3">
    <name type="scientific">Paenibacillus amylolyticus</name>
    <dbReference type="NCBI Taxonomy" id="1451"/>
    <lineage>
        <taxon>Bacteria</taxon>
        <taxon>Bacillati</taxon>
        <taxon>Bacillota</taxon>
        <taxon>Bacilli</taxon>
        <taxon>Bacillales</taxon>
        <taxon>Paenibacillaceae</taxon>
        <taxon>Paenibacillus</taxon>
    </lineage>
</organism>
<evidence type="ECO:0000256" key="1">
    <source>
        <dbReference type="SAM" id="Phobius"/>
    </source>
</evidence>
<dbReference type="RefSeq" id="WP_338709248.1">
    <property type="nucleotide sequence ID" value="NZ_CP145894.1"/>
</dbReference>
<keyword evidence="1" id="KW-0472">Membrane</keyword>
<feature type="transmembrane region" description="Helical" evidence="1">
    <location>
        <begin position="96"/>
        <end position="115"/>
    </location>
</feature>
<dbReference type="AlphaFoldDB" id="A0ABD8B2W5"/>
<evidence type="ECO:0000313" key="3">
    <source>
        <dbReference type="Proteomes" id="UP001364764"/>
    </source>
</evidence>
<evidence type="ECO:0000313" key="2">
    <source>
        <dbReference type="EMBL" id="WWP24157.1"/>
    </source>
</evidence>
<dbReference type="GeneID" id="93480175"/>
<feature type="transmembrane region" description="Helical" evidence="1">
    <location>
        <begin position="121"/>
        <end position="138"/>
    </location>
</feature>
<keyword evidence="1" id="KW-0812">Transmembrane</keyword>
<keyword evidence="2" id="KW-0614">Plasmid</keyword>
<dbReference type="EMBL" id="CP145894">
    <property type="protein sequence ID" value="WWP24157.1"/>
    <property type="molecule type" value="Genomic_DNA"/>
</dbReference>
<reference evidence="2 3" key="1">
    <citation type="submission" date="2024-02" db="EMBL/GenBank/DDBJ databases">
        <title>Complete sequences of two Paenibacillus sp. strains and one Lysinibacillus strain isolated from the environment on STAA medium highlight biotechnological potential.</title>
        <authorList>
            <person name="Attere S.A."/>
            <person name="Piche L.C."/>
            <person name="Intertaglia L."/>
            <person name="Lami R."/>
            <person name="Charette S.J."/>
            <person name="Vincent A.T."/>
        </authorList>
    </citation>
    <scope>NUCLEOTIDE SEQUENCE [LARGE SCALE GENOMIC DNA]</scope>
    <source>
        <strain evidence="2 3">Y5S-7</strain>
        <plasmid evidence="2 3">pY5S7-2</plasmid>
    </source>
</reference>
<name>A0ABD8B2W5_PAEAM</name>
<protein>
    <submittedName>
        <fullName evidence="2">Uncharacterized protein</fullName>
    </submittedName>
</protein>
<geneLocation type="plasmid" evidence="2 3">
    <name>pY5S7-2</name>
</geneLocation>
<feature type="transmembrane region" description="Helical" evidence="1">
    <location>
        <begin position="7"/>
        <end position="28"/>
    </location>
</feature>
<dbReference type="Proteomes" id="UP001364764">
    <property type="component" value="Plasmid pY5S7-2"/>
</dbReference>
<sequence length="163" mass="18304">MNIKIHLASFIIGAGISLYTLTQLAIYYMGTYRGHWASSILTLNDGLYVQIIQITSDALVIALAYVFAKFNLGFSFIKEPPHDFFLKEDYLSNKNIIILASSCLSALTICTTLLLLYRSNVVGLTILAIVTFLISYYFSKRRDYEDVRTAIAAHRKKTKSNGS</sequence>
<feature type="transmembrane region" description="Helical" evidence="1">
    <location>
        <begin position="48"/>
        <end position="68"/>
    </location>
</feature>
<keyword evidence="1" id="KW-1133">Transmembrane helix</keyword>